<keyword evidence="3" id="KW-0808">Transferase</keyword>
<protein>
    <recommendedName>
        <fullName evidence="1">peptide chain release factor N(5)-glutamine methyltransferase</fullName>
        <ecNumber evidence="1">2.1.1.297</ecNumber>
    </recommendedName>
</protein>
<dbReference type="Proteomes" id="UP001597079">
    <property type="component" value="Unassembled WGS sequence"/>
</dbReference>
<evidence type="ECO:0000256" key="1">
    <source>
        <dbReference type="ARBA" id="ARBA00012771"/>
    </source>
</evidence>
<dbReference type="Gene3D" id="1.10.8.10">
    <property type="entry name" value="DNA helicase RuvA subunit, C-terminal domain"/>
    <property type="match status" value="1"/>
</dbReference>
<dbReference type="PANTHER" id="PTHR18895">
    <property type="entry name" value="HEMK METHYLTRANSFERASE"/>
    <property type="match status" value="1"/>
</dbReference>
<dbReference type="Gene3D" id="3.40.50.150">
    <property type="entry name" value="Vaccinia Virus protein VP39"/>
    <property type="match status" value="1"/>
</dbReference>
<reference evidence="8" key="1">
    <citation type="journal article" date="2019" name="Int. J. Syst. Evol. Microbiol.">
        <title>The Global Catalogue of Microorganisms (GCM) 10K type strain sequencing project: providing services to taxonomists for standard genome sequencing and annotation.</title>
        <authorList>
            <consortium name="The Broad Institute Genomics Platform"/>
            <consortium name="The Broad Institute Genome Sequencing Center for Infectious Disease"/>
            <person name="Wu L."/>
            <person name="Ma J."/>
        </authorList>
    </citation>
    <scope>NUCLEOTIDE SEQUENCE [LARGE SCALE GENOMIC DNA]</scope>
    <source>
        <strain evidence="8">CGMCC 1.12286</strain>
    </source>
</reference>
<organism evidence="7 8">
    <name type="scientific">Alicyclobacillus fodiniaquatilis</name>
    <dbReference type="NCBI Taxonomy" id="1661150"/>
    <lineage>
        <taxon>Bacteria</taxon>
        <taxon>Bacillati</taxon>
        <taxon>Bacillota</taxon>
        <taxon>Bacilli</taxon>
        <taxon>Bacillales</taxon>
        <taxon>Alicyclobacillaceae</taxon>
        <taxon>Alicyclobacillus</taxon>
    </lineage>
</organism>
<evidence type="ECO:0000259" key="6">
    <source>
        <dbReference type="Pfam" id="PF05175"/>
    </source>
</evidence>
<dbReference type="PANTHER" id="PTHR18895:SF74">
    <property type="entry name" value="MTRF1L RELEASE FACTOR GLUTAMINE METHYLTRANSFERASE"/>
    <property type="match status" value="1"/>
</dbReference>
<dbReference type="RefSeq" id="WP_377941412.1">
    <property type="nucleotide sequence ID" value="NZ_JBHUCX010000013.1"/>
</dbReference>
<dbReference type="NCBIfam" id="TIGR00536">
    <property type="entry name" value="hemK_fam"/>
    <property type="match status" value="1"/>
</dbReference>
<evidence type="ECO:0000313" key="7">
    <source>
        <dbReference type="EMBL" id="MFD1673851.1"/>
    </source>
</evidence>
<keyword evidence="8" id="KW-1185">Reference proteome</keyword>
<comment type="catalytic activity">
    <reaction evidence="5">
        <text>L-glutaminyl-[peptide chain release factor] + S-adenosyl-L-methionine = N(5)-methyl-L-glutaminyl-[peptide chain release factor] + S-adenosyl-L-homocysteine + H(+)</text>
        <dbReference type="Rhea" id="RHEA:42896"/>
        <dbReference type="Rhea" id="RHEA-COMP:10271"/>
        <dbReference type="Rhea" id="RHEA-COMP:10272"/>
        <dbReference type="ChEBI" id="CHEBI:15378"/>
        <dbReference type="ChEBI" id="CHEBI:30011"/>
        <dbReference type="ChEBI" id="CHEBI:57856"/>
        <dbReference type="ChEBI" id="CHEBI:59789"/>
        <dbReference type="ChEBI" id="CHEBI:61891"/>
        <dbReference type="EC" id="2.1.1.297"/>
    </reaction>
</comment>
<dbReference type="EC" id="2.1.1.297" evidence="1"/>
<evidence type="ECO:0000256" key="3">
    <source>
        <dbReference type="ARBA" id="ARBA00022679"/>
    </source>
</evidence>
<evidence type="ECO:0000256" key="4">
    <source>
        <dbReference type="ARBA" id="ARBA00022691"/>
    </source>
</evidence>
<proteinExistence type="predicted"/>
<dbReference type="InterPro" id="IPR050320">
    <property type="entry name" value="N5-glutamine_MTase"/>
</dbReference>
<keyword evidence="2" id="KW-0489">Methyltransferase</keyword>
<comment type="caution">
    <text evidence="7">The sequence shown here is derived from an EMBL/GenBank/DDBJ whole genome shotgun (WGS) entry which is preliminary data.</text>
</comment>
<dbReference type="InterPro" id="IPR022446">
    <property type="entry name" value="MeTrfrase_put"/>
</dbReference>
<name>A0ABW4JDZ7_9BACL</name>
<dbReference type="InterPro" id="IPR004556">
    <property type="entry name" value="HemK-like"/>
</dbReference>
<evidence type="ECO:0000313" key="8">
    <source>
        <dbReference type="Proteomes" id="UP001597079"/>
    </source>
</evidence>
<evidence type="ECO:0000256" key="2">
    <source>
        <dbReference type="ARBA" id="ARBA00022603"/>
    </source>
</evidence>
<dbReference type="Pfam" id="PF05175">
    <property type="entry name" value="MTS"/>
    <property type="match status" value="1"/>
</dbReference>
<gene>
    <name evidence="7" type="ORF">ACFSB2_03900</name>
</gene>
<feature type="domain" description="Methyltransferase small" evidence="6">
    <location>
        <begin position="66"/>
        <end position="175"/>
    </location>
</feature>
<dbReference type="CDD" id="cd02440">
    <property type="entry name" value="AdoMet_MTases"/>
    <property type="match status" value="1"/>
</dbReference>
<dbReference type="NCBIfam" id="TIGR03704">
    <property type="entry name" value="PrmC_rel_meth"/>
    <property type="match status" value="1"/>
</dbReference>
<evidence type="ECO:0000256" key="5">
    <source>
        <dbReference type="ARBA" id="ARBA00048391"/>
    </source>
</evidence>
<dbReference type="InterPro" id="IPR029063">
    <property type="entry name" value="SAM-dependent_MTases_sf"/>
</dbReference>
<dbReference type="InterPro" id="IPR007848">
    <property type="entry name" value="Small_mtfrase_dom"/>
</dbReference>
<dbReference type="SUPFAM" id="SSF53335">
    <property type="entry name" value="S-adenosyl-L-methionine-dependent methyltransferases"/>
    <property type="match status" value="1"/>
</dbReference>
<dbReference type="EMBL" id="JBHUCX010000013">
    <property type="protein sequence ID" value="MFD1673851.1"/>
    <property type="molecule type" value="Genomic_DNA"/>
</dbReference>
<accession>A0ABW4JDZ7</accession>
<keyword evidence="4" id="KW-0949">S-adenosyl-L-methionine</keyword>
<sequence length="262" mass="28237">MSVSETKRSKIITRLRDSGSVFAEDEAELLISTAQTLDELAGMVARRVAGHPLEYILGWTEFCGLRVIVEPGVFVPRRRTEFLVQQAIAAARPSRNIIVDLCCGSGAIGLAVATALGNSELYAVDIEPSAVRCARRNVADNGQVYEGDLYDPLPPALQGRVDILVANAPYVPTEAIEMMPQEARQYEPMVALDGGADGLDVQRRVVAKAAMWLAPGGSLIIETSKRQATQTAEMYSKHALSPRIVCSDELDATVVVGTKPTL</sequence>